<dbReference type="Pfam" id="PF07642">
    <property type="entry name" value="BBP2"/>
    <property type="match status" value="1"/>
</dbReference>
<protein>
    <recommendedName>
        <fullName evidence="3">Porin</fullName>
    </recommendedName>
</protein>
<evidence type="ECO:0008006" key="3">
    <source>
        <dbReference type="Google" id="ProtNLM"/>
    </source>
</evidence>
<name>A0A191UFC2_9BURK</name>
<dbReference type="AlphaFoldDB" id="A0A191UFC2"/>
<dbReference type="InterPro" id="IPR011486">
    <property type="entry name" value="BBP2"/>
</dbReference>
<dbReference type="STRING" id="1743168.A8O14_06345"/>
<dbReference type="Proteomes" id="UP000078463">
    <property type="component" value="Chromosome"/>
</dbReference>
<reference evidence="2" key="1">
    <citation type="submission" date="2016-05" db="EMBL/GenBank/DDBJ databases">
        <title>Polynucleobacter sp. QLW-P1FAT50C-4 genome.</title>
        <authorList>
            <person name="Hahn M.W."/>
        </authorList>
    </citation>
    <scope>NUCLEOTIDE SEQUENCE [LARGE SCALE GENOMIC DNA]</scope>
    <source>
        <strain evidence="2">QLW-P1FAT50C-4</strain>
    </source>
</reference>
<accession>A0A191UFC2</accession>
<sequence length="392" mass="42777">MRISSYIIWATLSGWIYSFSVFGQNAPEDQPLSSAQPLSTQLLITQPFQLEFAPLGSVNISAVVSGIGMAQTNAVPNDYHAYADLANAQLVLQKETGLIQFYLQGGYYSTPSLGTTYQRASLQTKESFGVLPLASVSVVPDTHWRLSAGKINSFGGYENTFTYQNSNIDRGLLWNQTSNVSKGFEVSYREGALSSAITLNDGFYSNQLSWMGASLGYQLNARSDASMVWTGAIKANSTNTFITPLFQNNSQIFNAIYSYRADHWSVTPYLQYTYVPANPSIGILSSAQTMGAAVLTSYQVTRSATGGFTLPLRLEYIGSGNKTQVNTPNLLYGPRSAAWSATITPTYQYQRTFIRGELSYVQAVKTSAGQAFGAAGNATNQARIMLEMGFLY</sequence>
<dbReference type="EMBL" id="CP015922">
    <property type="protein sequence ID" value="ANI99729.1"/>
    <property type="molecule type" value="Genomic_DNA"/>
</dbReference>
<proteinExistence type="predicted"/>
<gene>
    <name evidence="1" type="ORF">A8O14_06345</name>
</gene>
<dbReference type="RefSeq" id="WP_068948737.1">
    <property type="nucleotide sequence ID" value="NZ_CP015922.1"/>
</dbReference>
<evidence type="ECO:0000313" key="2">
    <source>
        <dbReference type="Proteomes" id="UP000078463"/>
    </source>
</evidence>
<keyword evidence="2" id="KW-1185">Reference proteome</keyword>
<dbReference type="OrthoDB" id="5651975at2"/>
<organism evidence="1 2">
    <name type="scientific">Polynucleobacter wuianus</name>
    <dbReference type="NCBI Taxonomy" id="1743168"/>
    <lineage>
        <taxon>Bacteria</taxon>
        <taxon>Pseudomonadati</taxon>
        <taxon>Pseudomonadota</taxon>
        <taxon>Betaproteobacteria</taxon>
        <taxon>Burkholderiales</taxon>
        <taxon>Burkholderiaceae</taxon>
        <taxon>Polynucleobacter</taxon>
    </lineage>
</organism>
<evidence type="ECO:0000313" key="1">
    <source>
        <dbReference type="EMBL" id="ANI99729.1"/>
    </source>
</evidence>
<dbReference type="KEGG" id="pwu:A8O14_06345"/>